<dbReference type="GO" id="GO:0008270">
    <property type="term" value="F:zinc ion binding"/>
    <property type="evidence" value="ECO:0007669"/>
    <property type="project" value="InterPro"/>
</dbReference>
<dbReference type="PROSITE" id="PS01162">
    <property type="entry name" value="QOR_ZETA_CRYSTAL"/>
    <property type="match status" value="1"/>
</dbReference>
<dbReference type="InterPro" id="IPR011032">
    <property type="entry name" value="GroES-like_sf"/>
</dbReference>
<keyword evidence="5" id="KW-1185">Reference proteome</keyword>
<dbReference type="InterPro" id="IPR013149">
    <property type="entry name" value="ADH-like_C"/>
</dbReference>
<dbReference type="InterPro" id="IPR002364">
    <property type="entry name" value="Quin_OxRdtase/zeta-crystal_CS"/>
</dbReference>
<dbReference type="GO" id="GO:0005829">
    <property type="term" value="C:cytosol"/>
    <property type="evidence" value="ECO:0007669"/>
    <property type="project" value="TreeGrafter"/>
</dbReference>
<reference evidence="4 5" key="1">
    <citation type="submission" date="2018-08" db="EMBL/GenBank/DDBJ databases">
        <title>Bacillus chawlae sp. nov., Bacillus glennii sp. nov., and Bacillus saganii sp. nov. Isolated from the Vehicle Assembly Building at Kennedy Space Center where the Viking Spacecraft were Assembled.</title>
        <authorList>
            <person name="Seuylemezian A."/>
            <person name="Vaishampayan P."/>
        </authorList>
    </citation>
    <scope>NUCLEOTIDE SEQUENCE [LARGE SCALE GENOMIC DNA]</scope>
    <source>
        <strain evidence="4 5">V47-23a</strain>
    </source>
</reference>
<dbReference type="OrthoDB" id="9787435at2"/>
<evidence type="ECO:0000256" key="2">
    <source>
        <dbReference type="ARBA" id="ARBA00023002"/>
    </source>
</evidence>
<accession>A0A372LUI7</accession>
<dbReference type="AlphaFoldDB" id="A0A372LUI7"/>
<protein>
    <submittedName>
        <fullName evidence="4">Quinone oxidoreductase</fullName>
    </submittedName>
</protein>
<dbReference type="InterPro" id="IPR036291">
    <property type="entry name" value="NAD(P)-bd_dom_sf"/>
</dbReference>
<dbReference type="EMBL" id="QVTE01000007">
    <property type="protein sequence ID" value="RFU71234.1"/>
    <property type="molecule type" value="Genomic_DNA"/>
</dbReference>
<dbReference type="InterPro" id="IPR020843">
    <property type="entry name" value="ER"/>
</dbReference>
<organism evidence="4 5">
    <name type="scientific">Peribacillus saganii</name>
    <dbReference type="NCBI Taxonomy" id="2303992"/>
    <lineage>
        <taxon>Bacteria</taxon>
        <taxon>Bacillati</taxon>
        <taxon>Bacillota</taxon>
        <taxon>Bacilli</taxon>
        <taxon>Bacillales</taxon>
        <taxon>Bacillaceae</taxon>
        <taxon>Peribacillus</taxon>
    </lineage>
</organism>
<comment type="caution">
    <text evidence="4">The sequence shown here is derived from an EMBL/GenBank/DDBJ whole genome shotgun (WGS) entry which is preliminary data.</text>
</comment>
<sequence length="326" mass="34399">MKAIIVPKFGGPEVMQYIDTEMPSISSTQVLIRVIATSVNFADIKKRYAGEGGFPFIPGLDCAGVIEEVGKDVVNLKAGQRVIAFPKSGAYAEYAAAEECMTFLIPDGIDFNTAAACPIVLFTSYQLLADVARLEKGESVLVHAASGGIGTTAIQLAKQLGASKVIGTVGSEAKVSAAAAAGADAVIIREHEDITARVNELTGGSGVDVILDSIAGDVAEESLKCLARFGRMVNFGNASGGPGQFNTSDLHNSSRSVLGFSFGTIRKHRPHLVSHIADRALPFLEKAQVKLQIGRIFPLAEAEQAHQFVESRLSTGKILLEVSRSV</sequence>
<dbReference type="Proteomes" id="UP000264541">
    <property type="component" value="Unassembled WGS sequence"/>
</dbReference>
<keyword evidence="2" id="KW-0560">Oxidoreductase</keyword>
<dbReference type="SMART" id="SM00829">
    <property type="entry name" value="PKS_ER"/>
    <property type="match status" value="1"/>
</dbReference>
<dbReference type="GO" id="GO:0003960">
    <property type="term" value="F:quinone reductase (NADPH) activity"/>
    <property type="evidence" value="ECO:0007669"/>
    <property type="project" value="TreeGrafter"/>
</dbReference>
<dbReference type="Gene3D" id="3.40.50.720">
    <property type="entry name" value="NAD(P)-binding Rossmann-like Domain"/>
    <property type="match status" value="1"/>
</dbReference>
<evidence type="ECO:0000313" key="4">
    <source>
        <dbReference type="EMBL" id="RFU71234.1"/>
    </source>
</evidence>
<dbReference type="SUPFAM" id="SSF50129">
    <property type="entry name" value="GroES-like"/>
    <property type="match status" value="1"/>
</dbReference>
<keyword evidence="1" id="KW-0521">NADP</keyword>
<gene>
    <name evidence="4" type="ORF">D0469_02650</name>
</gene>
<dbReference type="InterPro" id="IPR013154">
    <property type="entry name" value="ADH-like_N"/>
</dbReference>
<dbReference type="Pfam" id="PF00107">
    <property type="entry name" value="ADH_zinc_N"/>
    <property type="match status" value="1"/>
</dbReference>
<evidence type="ECO:0000313" key="5">
    <source>
        <dbReference type="Proteomes" id="UP000264541"/>
    </source>
</evidence>
<proteinExistence type="predicted"/>
<dbReference type="Gene3D" id="3.90.180.10">
    <property type="entry name" value="Medium-chain alcohol dehydrogenases, catalytic domain"/>
    <property type="match status" value="1"/>
</dbReference>
<dbReference type="GO" id="GO:0070402">
    <property type="term" value="F:NADPH binding"/>
    <property type="evidence" value="ECO:0007669"/>
    <property type="project" value="TreeGrafter"/>
</dbReference>
<dbReference type="PANTHER" id="PTHR48106:SF13">
    <property type="entry name" value="QUINONE OXIDOREDUCTASE-RELATED"/>
    <property type="match status" value="1"/>
</dbReference>
<name>A0A372LUI7_9BACI</name>
<dbReference type="PANTHER" id="PTHR48106">
    <property type="entry name" value="QUINONE OXIDOREDUCTASE PIG3-RELATED"/>
    <property type="match status" value="1"/>
</dbReference>
<dbReference type="Pfam" id="PF08240">
    <property type="entry name" value="ADH_N"/>
    <property type="match status" value="1"/>
</dbReference>
<dbReference type="SUPFAM" id="SSF51735">
    <property type="entry name" value="NAD(P)-binding Rossmann-fold domains"/>
    <property type="match status" value="1"/>
</dbReference>
<dbReference type="RefSeq" id="WP_117325110.1">
    <property type="nucleotide sequence ID" value="NZ_QVTE01000007.1"/>
</dbReference>
<dbReference type="GO" id="GO:0035925">
    <property type="term" value="F:mRNA 3'-UTR AU-rich region binding"/>
    <property type="evidence" value="ECO:0007669"/>
    <property type="project" value="TreeGrafter"/>
</dbReference>
<evidence type="ECO:0000256" key="1">
    <source>
        <dbReference type="ARBA" id="ARBA00022857"/>
    </source>
</evidence>
<evidence type="ECO:0000259" key="3">
    <source>
        <dbReference type="SMART" id="SM00829"/>
    </source>
</evidence>
<feature type="domain" description="Enoyl reductase (ER)" evidence="3">
    <location>
        <begin position="10"/>
        <end position="320"/>
    </location>
</feature>